<organism evidence="2 3">
    <name type="scientific">Bremerella volcania</name>
    <dbReference type="NCBI Taxonomy" id="2527984"/>
    <lineage>
        <taxon>Bacteria</taxon>
        <taxon>Pseudomonadati</taxon>
        <taxon>Planctomycetota</taxon>
        <taxon>Planctomycetia</taxon>
        <taxon>Pirellulales</taxon>
        <taxon>Pirellulaceae</taxon>
        <taxon>Bremerella</taxon>
    </lineage>
</organism>
<accession>A0A518CBL0</accession>
<feature type="chain" id="PRO_5022118014" evidence="1">
    <location>
        <begin position="23"/>
        <end position="294"/>
    </location>
</feature>
<dbReference type="AlphaFoldDB" id="A0A518CBL0"/>
<reference evidence="3" key="1">
    <citation type="submission" date="2019-02" db="EMBL/GenBank/DDBJ databases">
        <title>Deep-cultivation of Planctomycetes and their phenomic and genomic characterization uncovers novel biology.</title>
        <authorList>
            <person name="Wiegand S."/>
            <person name="Jogler M."/>
            <person name="Boedeker C."/>
            <person name="Pinto D."/>
            <person name="Vollmers J."/>
            <person name="Rivas-Marin E."/>
            <person name="Kohn T."/>
            <person name="Peeters S.H."/>
            <person name="Heuer A."/>
            <person name="Rast P."/>
            <person name="Oberbeckmann S."/>
            <person name="Bunk B."/>
            <person name="Jeske O."/>
            <person name="Meyerdierks A."/>
            <person name="Storesund J.E."/>
            <person name="Kallscheuer N."/>
            <person name="Luecker S."/>
            <person name="Lage O.M."/>
            <person name="Pohl T."/>
            <person name="Merkel B.J."/>
            <person name="Hornburger P."/>
            <person name="Mueller R.-W."/>
            <person name="Bruemmer F."/>
            <person name="Labrenz M."/>
            <person name="Spormann A.M."/>
            <person name="Op den Camp H."/>
            <person name="Overmann J."/>
            <person name="Amann R."/>
            <person name="Jetten M.S.M."/>
            <person name="Mascher T."/>
            <person name="Medema M.H."/>
            <person name="Devos D.P."/>
            <person name="Kaster A.-K."/>
            <person name="Ovreas L."/>
            <person name="Rohde M."/>
            <person name="Galperin M.Y."/>
            <person name="Jogler C."/>
        </authorList>
    </citation>
    <scope>NUCLEOTIDE SEQUENCE [LARGE SCALE GENOMIC DNA]</scope>
    <source>
        <strain evidence="3">Pan97</strain>
    </source>
</reference>
<sequence precursor="true">MNTRCILLLVLVFLGNTGSATAAEWVYLDNDYLRIGVDKSRGACIGYFAPKRSQENLLDHFDTGRFIQQSYYGDPDDSKWVDKPWVYNPVQGGSYKNLASEVSEFRSDDKTLFAKITPRNWAGGQLLGEVTMTETITLEDYFAKIEFQMNYDGTKTHKPRHQELPAVFVRPEYDTLVTYNGDAPWTGAELTRRKPGFPNESVTMTENWVAYVNKDDIGVGIYVPGIENATCYRYQEANSACSYVAPIKTFALTPGLKHQYTVYLTCGSIEQIRLRFKVLHASSDDSASKPASSN</sequence>
<gene>
    <name evidence="2" type="ORF">Pan97_36670</name>
</gene>
<keyword evidence="3" id="KW-1185">Reference proteome</keyword>
<dbReference type="RefSeq" id="WP_144974855.1">
    <property type="nucleotide sequence ID" value="NZ_CP036289.1"/>
</dbReference>
<dbReference type="EMBL" id="CP036289">
    <property type="protein sequence ID" value="QDU76615.1"/>
    <property type="molecule type" value="Genomic_DNA"/>
</dbReference>
<evidence type="ECO:0000313" key="3">
    <source>
        <dbReference type="Proteomes" id="UP000318626"/>
    </source>
</evidence>
<dbReference type="OrthoDB" id="187419at2"/>
<name>A0A518CBL0_9BACT</name>
<keyword evidence="1" id="KW-0732">Signal</keyword>
<proteinExistence type="predicted"/>
<dbReference type="KEGG" id="bvo:Pan97_36670"/>
<evidence type="ECO:0000313" key="2">
    <source>
        <dbReference type="EMBL" id="QDU76615.1"/>
    </source>
</evidence>
<feature type="signal peptide" evidence="1">
    <location>
        <begin position="1"/>
        <end position="22"/>
    </location>
</feature>
<protein>
    <submittedName>
        <fullName evidence="2">Uncharacterized protein</fullName>
    </submittedName>
</protein>
<dbReference type="Proteomes" id="UP000318626">
    <property type="component" value="Chromosome"/>
</dbReference>
<evidence type="ECO:0000256" key="1">
    <source>
        <dbReference type="SAM" id="SignalP"/>
    </source>
</evidence>